<dbReference type="PANTHER" id="PTHR32444">
    <property type="entry name" value="BULB-TYPE LECTIN DOMAIN-CONTAINING PROTEIN"/>
    <property type="match status" value="1"/>
</dbReference>
<reference evidence="5 6" key="1">
    <citation type="submission" date="2024-01" db="EMBL/GenBank/DDBJ databases">
        <title>Genome assemblies of Stephania.</title>
        <authorList>
            <person name="Yang L."/>
        </authorList>
    </citation>
    <scope>NUCLEOTIDE SEQUENCE [LARGE SCALE GENOMIC DNA]</scope>
    <source>
        <strain evidence="5">JXDWG</strain>
        <tissue evidence="5">Leaf</tissue>
    </source>
</reference>
<keyword evidence="3" id="KW-0812">Transmembrane</keyword>
<dbReference type="PANTHER" id="PTHR32444:SF247">
    <property type="entry name" value="OS01G0958200 PROTEIN"/>
    <property type="match status" value="1"/>
</dbReference>
<evidence type="ECO:0000256" key="3">
    <source>
        <dbReference type="SAM" id="Phobius"/>
    </source>
</evidence>
<dbReference type="InterPro" id="IPR000858">
    <property type="entry name" value="S_locus_glycoprot_dom"/>
</dbReference>
<evidence type="ECO:0000256" key="1">
    <source>
        <dbReference type="ARBA" id="ARBA00022729"/>
    </source>
</evidence>
<keyword evidence="2" id="KW-1015">Disulfide bond</keyword>
<proteinExistence type="predicted"/>
<accession>A0AAP0IN18</accession>
<evidence type="ECO:0000259" key="4">
    <source>
        <dbReference type="PROSITE" id="PS50948"/>
    </source>
</evidence>
<comment type="caution">
    <text evidence="5">The sequence shown here is derived from an EMBL/GenBank/DDBJ whole genome shotgun (WGS) entry which is preliminary data.</text>
</comment>
<keyword evidence="3" id="KW-1133">Transmembrane helix</keyword>
<dbReference type="Pfam" id="PF08276">
    <property type="entry name" value="PAN_2"/>
    <property type="match status" value="1"/>
</dbReference>
<feature type="transmembrane region" description="Helical" evidence="3">
    <location>
        <begin position="145"/>
        <end position="163"/>
    </location>
</feature>
<dbReference type="CDD" id="cd01098">
    <property type="entry name" value="PAN_AP_plant"/>
    <property type="match status" value="1"/>
</dbReference>
<protein>
    <recommendedName>
        <fullName evidence="4">Apple domain-containing protein</fullName>
    </recommendedName>
</protein>
<dbReference type="SMART" id="SM00473">
    <property type="entry name" value="PAN_AP"/>
    <property type="match status" value="1"/>
</dbReference>
<sequence length="284" mass="31773">MDFSGQLSEYDWIEEGKSWNLSWWQPRQRFDVYGFCGAFSSCNDEQGPNCQCLKGFEPTSMNDWNQDKWSAGCRRKTSLQCGNRDGFMVMSVVKLPVSSMYQQLGMNGEGCKGACLSNCSCCAYAFSYGSGCSMWFRDLLGIEQAQYGGIVLFISVAASELLNNGESKSRRMLKLVSSLPATLVALVLSSFAWFLWQRWTKLRGYRKMSQDLLSYDFSCQAKDRKKAELSCENKSVNGGSWDLELPLFSLASVSAATENSSNANKLGQGGFGPVYKLMFSLFHH</sequence>
<dbReference type="InterPro" id="IPR003609">
    <property type="entry name" value="Pan_app"/>
</dbReference>
<dbReference type="PROSITE" id="PS50948">
    <property type="entry name" value="PAN"/>
    <property type="match status" value="1"/>
</dbReference>
<feature type="domain" description="Apple" evidence="4">
    <location>
        <begin position="81"/>
        <end position="158"/>
    </location>
</feature>
<keyword evidence="3" id="KW-0472">Membrane</keyword>
<evidence type="ECO:0000313" key="6">
    <source>
        <dbReference type="Proteomes" id="UP001419268"/>
    </source>
</evidence>
<dbReference type="GO" id="GO:0048544">
    <property type="term" value="P:recognition of pollen"/>
    <property type="evidence" value="ECO:0007669"/>
    <property type="project" value="InterPro"/>
</dbReference>
<feature type="transmembrane region" description="Helical" evidence="3">
    <location>
        <begin position="175"/>
        <end position="196"/>
    </location>
</feature>
<keyword evidence="6" id="KW-1185">Reference proteome</keyword>
<name>A0AAP0IN18_9MAGN</name>
<dbReference type="EMBL" id="JBBNAG010000007">
    <property type="protein sequence ID" value="KAK9118564.1"/>
    <property type="molecule type" value="Genomic_DNA"/>
</dbReference>
<dbReference type="Pfam" id="PF00954">
    <property type="entry name" value="S_locus_glycop"/>
    <property type="match status" value="1"/>
</dbReference>
<dbReference type="AlphaFoldDB" id="A0AAP0IN18"/>
<organism evidence="5 6">
    <name type="scientific">Stephania cephalantha</name>
    <dbReference type="NCBI Taxonomy" id="152367"/>
    <lineage>
        <taxon>Eukaryota</taxon>
        <taxon>Viridiplantae</taxon>
        <taxon>Streptophyta</taxon>
        <taxon>Embryophyta</taxon>
        <taxon>Tracheophyta</taxon>
        <taxon>Spermatophyta</taxon>
        <taxon>Magnoliopsida</taxon>
        <taxon>Ranunculales</taxon>
        <taxon>Menispermaceae</taxon>
        <taxon>Menispermoideae</taxon>
        <taxon>Cissampelideae</taxon>
        <taxon>Stephania</taxon>
    </lineage>
</organism>
<keyword evidence="1" id="KW-0732">Signal</keyword>
<gene>
    <name evidence="5" type="ORF">Scep_016657</name>
</gene>
<evidence type="ECO:0000313" key="5">
    <source>
        <dbReference type="EMBL" id="KAK9118564.1"/>
    </source>
</evidence>
<evidence type="ECO:0000256" key="2">
    <source>
        <dbReference type="ARBA" id="ARBA00023157"/>
    </source>
</evidence>
<dbReference type="Gene3D" id="3.30.200.20">
    <property type="entry name" value="Phosphorylase Kinase, domain 1"/>
    <property type="match status" value="1"/>
</dbReference>
<dbReference type="Proteomes" id="UP001419268">
    <property type="component" value="Unassembled WGS sequence"/>
</dbReference>